<dbReference type="Pfam" id="PF22037">
    <property type="entry name" value="PSD13_N"/>
    <property type="match status" value="1"/>
</dbReference>
<dbReference type="InterPro" id="IPR036390">
    <property type="entry name" value="WH_DNA-bd_sf"/>
</dbReference>
<evidence type="ECO:0000256" key="1">
    <source>
        <dbReference type="ARBA" id="ARBA00002362"/>
    </source>
</evidence>
<dbReference type="SUPFAM" id="SSF46785">
    <property type="entry name" value="Winged helix' DNA-binding domain"/>
    <property type="match status" value="1"/>
</dbReference>
<comment type="similarity">
    <text evidence="2">Belongs to the proteasome subunit S11 family.</text>
</comment>
<keyword evidence="9" id="KW-1133">Transmembrane helix</keyword>
<organism evidence="11 12">
    <name type="scientific">Geodia barretti</name>
    <name type="common">Barrett's horny sponge</name>
    <dbReference type="NCBI Taxonomy" id="519541"/>
    <lineage>
        <taxon>Eukaryota</taxon>
        <taxon>Metazoa</taxon>
        <taxon>Porifera</taxon>
        <taxon>Demospongiae</taxon>
        <taxon>Heteroscleromorpha</taxon>
        <taxon>Tetractinellida</taxon>
        <taxon>Astrophorina</taxon>
        <taxon>Geodiidae</taxon>
        <taxon>Geodia</taxon>
    </lineage>
</organism>
<comment type="function">
    <text evidence="1">Component of the 26S proteasome, a multiprotein complex involved in the ATP-dependent degradation of ubiquitinated proteins. This complex plays a key role in the maintenance of protein homeostasis by removing misfolded or damaged proteins, which could impair cellular functions, and by removing proteins whose functions are no longer required. Therefore, the proteasome participates in numerous cellular processes, including cell cycle progression, apoptosis, or DNA damage repair.</text>
</comment>
<name>A0AA35TC33_GEOBA</name>
<dbReference type="GO" id="GO:0005829">
    <property type="term" value="C:cytosol"/>
    <property type="evidence" value="ECO:0007669"/>
    <property type="project" value="TreeGrafter"/>
</dbReference>
<keyword evidence="9" id="KW-0812">Transmembrane</keyword>
<evidence type="ECO:0000256" key="9">
    <source>
        <dbReference type="SAM" id="Phobius"/>
    </source>
</evidence>
<dbReference type="SMART" id="SM00088">
    <property type="entry name" value="PINT"/>
    <property type="match status" value="1"/>
</dbReference>
<dbReference type="GO" id="GO:0005634">
    <property type="term" value="C:nucleus"/>
    <property type="evidence" value="ECO:0007669"/>
    <property type="project" value="TreeGrafter"/>
</dbReference>
<dbReference type="Proteomes" id="UP001174909">
    <property type="component" value="Unassembled WGS sequence"/>
</dbReference>
<evidence type="ECO:0000256" key="8">
    <source>
        <dbReference type="ARBA" id="ARBA00032323"/>
    </source>
</evidence>
<dbReference type="GO" id="GO:0006511">
    <property type="term" value="P:ubiquitin-dependent protein catabolic process"/>
    <property type="evidence" value="ECO:0007669"/>
    <property type="project" value="TreeGrafter"/>
</dbReference>
<evidence type="ECO:0000313" key="12">
    <source>
        <dbReference type="Proteomes" id="UP001174909"/>
    </source>
</evidence>
<accession>A0AA35TC33</accession>
<evidence type="ECO:0000256" key="2">
    <source>
        <dbReference type="ARBA" id="ARBA00006207"/>
    </source>
</evidence>
<feature type="transmembrane region" description="Helical" evidence="9">
    <location>
        <begin position="21"/>
        <end position="41"/>
    </location>
</feature>
<dbReference type="InterPro" id="IPR054179">
    <property type="entry name" value="PSD13_N"/>
</dbReference>
<keyword evidence="5 11" id="KW-0647">Proteasome</keyword>
<evidence type="ECO:0000256" key="6">
    <source>
        <dbReference type="ARBA" id="ARBA00029749"/>
    </source>
</evidence>
<evidence type="ECO:0000256" key="5">
    <source>
        <dbReference type="ARBA" id="ARBA00022942"/>
    </source>
</evidence>
<gene>
    <name evidence="11" type="ORF">GBAR_LOCUS24781</name>
</gene>
<comment type="subunit">
    <text evidence="3">Component of the 19S proteasome regulatory particle complex. The 26S proteasome consists of a 20S core particle (CP) and two 19S regulatory subunits (RP). The regulatory particle is made of a lid composed of 9 subunits including PSMD13, a base containing 6 ATPases and few additional components.</text>
</comment>
<dbReference type="InterPro" id="IPR035298">
    <property type="entry name" value="PSMD13"/>
</dbReference>
<keyword evidence="9" id="KW-0472">Membrane</keyword>
<dbReference type="GO" id="GO:0005198">
    <property type="term" value="F:structural molecule activity"/>
    <property type="evidence" value="ECO:0007669"/>
    <property type="project" value="TreeGrafter"/>
</dbReference>
<evidence type="ECO:0000259" key="10">
    <source>
        <dbReference type="PROSITE" id="PS50250"/>
    </source>
</evidence>
<dbReference type="InterPro" id="IPR000717">
    <property type="entry name" value="PCI_dom"/>
</dbReference>
<dbReference type="PANTHER" id="PTHR10539:SF0">
    <property type="entry name" value="26S PROTEASOME NON-ATPASE REGULATORY SUBUNIT 13"/>
    <property type="match status" value="1"/>
</dbReference>
<dbReference type="PANTHER" id="PTHR10539">
    <property type="entry name" value="26S PROTEASOME NON-ATPASE REGULATORY SUBUNIT 13"/>
    <property type="match status" value="1"/>
</dbReference>
<keyword evidence="12" id="KW-1185">Reference proteome</keyword>
<feature type="domain" description="PCI" evidence="10">
    <location>
        <begin position="124"/>
        <end position="291"/>
    </location>
</feature>
<dbReference type="GO" id="GO:0008541">
    <property type="term" value="C:proteasome regulatory particle, lid subcomplex"/>
    <property type="evidence" value="ECO:0007669"/>
    <property type="project" value="TreeGrafter"/>
</dbReference>
<dbReference type="Pfam" id="PF01399">
    <property type="entry name" value="PCI"/>
    <property type="match status" value="1"/>
</dbReference>
<evidence type="ECO:0000256" key="3">
    <source>
        <dbReference type="ARBA" id="ARBA00011441"/>
    </source>
</evidence>
<dbReference type="PROSITE" id="PS50250">
    <property type="entry name" value="PCI"/>
    <property type="match status" value="1"/>
</dbReference>
<evidence type="ECO:0000256" key="7">
    <source>
        <dbReference type="ARBA" id="ARBA00031303"/>
    </source>
</evidence>
<dbReference type="EMBL" id="CASHTH010003418">
    <property type="protein sequence ID" value="CAI8044716.1"/>
    <property type="molecule type" value="Genomic_DNA"/>
</dbReference>
<evidence type="ECO:0000313" key="11">
    <source>
        <dbReference type="EMBL" id="CAI8044716.1"/>
    </source>
</evidence>
<evidence type="ECO:0000256" key="4">
    <source>
        <dbReference type="ARBA" id="ARBA00015732"/>
    </source>
</evidence>
<sequence length="331" mass="37786">MPYLIRNTRFAHPHWKLLCKFFCLPVCLHMSCVIFVMWIILGPDEKIEFLKNIKDKVKNEPDATILCMTSLGAILLQQNLLDEVKVLVEETSQLLESLNGVSVVHAKFYELSSSYNKATSNFEAYYRDALRYLGCVEITSIAVAEQSERAFHLSLAALLAESVYNFGEILSHPVMDSLRGTERTWMAKLLKAFNAGDLCQFEDLRPFWEQQPDLFKNQTMLLRKIRLLSLMELIFRRHAHDRTISFSDIAKGASIDKIEVEQLVMKALSLGLIKGSIDQVLEEATLTWVQPRVLSLDQANLLQSRVAEWSKDVKGIVNLMQSEIPEVAIHL</sequence>
<reference evidence="11" key="1">
    <citation type="submission" date="2023-03" db="EMBL/GenBank/DDBJ databases">
        <authorList>
            <person name="Steffen K."/>
            <person name="Cardenas P."/>
        </authorList>
    </citation>
    <scope>NUCLEOTIDE SEQUENCE</scope>
</reference>
<comment type="caution">
    <text evidence="11">The sequence shown here is derived from an EMBL/GenBank/DDBJ whole genome shotgun (WGS) entry which is preliminary data.</text>
</comment>
<dbReference type="AlphaFoldDB" id="A0AA35TC33"/>
<protein>
    <recommendedName>
        <fullName evidence="4">26S proteasome non-ATPase regulatory subunit 13</fullName>
    </recommendedName>
    <alternativeName>
        <fullName evidence="6">26S proteasome regulatory subunit RPN9</fullName>
    </alternativeName>
    <alternativeName>
        <fullName evidence="8">26S proteasome regulatory subunit S11</fullName>
    </alternativeName>
    <alternativeName>
        <fullName evidence="7">26S proteasome regulatory subunit p40.5</fullName>
    </alternativeName>
</protein>
<proteinExistence type="inferred from homology"/>